<dbReference type="GO" id="GO:0001604">
    <property type="term" value="F:urotensin II receptor activity"/>
    <property type="evidence" value="ECO:0007669"/>
    <property type="project" value="TreeGrafter"/>
</dbReference>
<dbReference type="InParanoid" id="A0A4W3GNJ0"/>
<keyword evidence="4 10" id="KW-1133">Transmembrane helix</keyword>
<evidence type="ECO:0000256" key="8">
    <source>
        <dbReference type="ARBA" id="ARBA00023224"/>
    </source>
</evidence>
<keyword evidence="5" id="KW-0297">G-protein coupled receptor</keyword>
<evidence type="ECO:0000256" key="7">
    <source>
        <dbReference type="ARBA" id="ARBA00023170"/>
    </source>
</evidence>
<evidence type="ECO:0000313" key="13">
    <source>
        <dbReference type="Proteomes" id="UP000314986"/>
    </source>
</evidence>
<evidence type="ECO:0000259" key="11">
    <source>
        <dbReference type="PROSITE" id="PS50262"/>
    </source>
</evidence>
<comment type="subcellular location">
    <subcellularLocation>
        <location evidence="1">Cell membrane</location>
        <topology evidence="1">Multi-pass membrane protein</topology>
    </subcellularLocation>
</comment>
<organism evidence="12 13">
    <name type="scientific">Callorhinchus milii</name>
    <name type="common">Ghost shark</name>
    <dbReference type="NCBI Taxonomy" id="7868"/>
    <lineage>
        <taxon>Eukaryota</taxon>
        <taxon>Metazoa</taxon>
        <taxon>Chordata</taxon>
        <taxon>Craniata</taxon>
        <taxon>Vertebrata</taxon>
        <taxon>Chondrichthyes</taxon>
        <taxon>Holocephali</taxon>
        <taxon>Chimaeriformes</taxon>
        <taxon>Callorhinchidae</taxon>
        <taxon>Callorhinchus</taxon>
    </lineage>
</organism>
<evidence type="ECO:0000256" key="3">
    <source>
        <dbReference type="ARBA" id="ARBA00022692"/>
    </source>
</evidence>
<feature type="transmembrane region" description="Helical" evidence="10">
    <location>
        <begin position="137"/>
        <end position="159"/>
    </location>
</feature>
<dbReference type="OMA" id="RRVTRMC"/>
<keyword evidence="13" id="KW-1185">Reference proteome</keyword>
<dbReference type="PROSITE" id="PS50262">
    <property type="entry name" value="G_PROTEIN_RECEP_F1_2"/>
    <property type="match status" value="1"/>
</dbReference>
<dbReference type="STRING" id="7868.ENSCMIP00000004530"/>
<keyword evidence="7" id="KW-0675">Receptor</keyword>
<keyword evidence="3 10" id="KW-0812">Transmembrane</keyword>
<dbReference type="PRINTS" id="PR00237">
    <property type="entry name" value="GPCRRHODOPSN"/>
</dbReference>
<reference evidence="12" key="5">
    <citation type="submission" date="2025-09" db="UniProtKB">
        <authorList>
            <consortium name="Ensembl"/>
        </authorList>
    </citation>
    <scope>IDENTIFICATION</scope>
</reference>
<feature type="transmembrane region" description="Helical" evidence="10">
    <location>
        <begin position="309"/>
        <end position="330"/>
    </location>
</feature>
<dbReference type="Ensembl" id="ENSCMIT00000004696.1">
    <property type="protein sequence ID" value="ENSCMIP00000004530.1"/>
    <property type="gene ID" value="ENSCMIG00000002704.1"/>
</dbReference>
<evidence type="ECO:0000256" key="4">
    <source>
        <dbReference type="ARBA" id="ARBA00022989"/>
    </source>
</evidence>
<evidence type="ECO:0000256" key="5">
    <source>
        <dbReference type="ARBA" id="ARBA00023040"/>
    </source>
</evidence>
<dbReference type="GO" id="GO:0007218">
    <property type="term" value="P:neuropeptide signaling pathway"/>
    <property type="evidence" value="ECO:0007669"/>
    <property type="project" value="TreeGrafter"/>
</dbReference>
<dbReference type="SMART" id="SM01381">
    <property type="entry name" value="7TM_GPCR_Srsx"/>
    <property type="match status" value="1"/>
</dbReference>
<feature type="region of interest" description="Disordered" evidence="9">
    <location>
        <begin position="267"/>
        <end position="298"/>
    </location>
</feature>
<dbReference type="InterPro" id="IPR000276">
    <property type="entry name" value="GPCR_Rhodpsn"/>
</dbReference>
<evidence type="ECO:0000256" key="2">
    <source>
        <dbReference type="ARBA" id="ARBA00022475"/>
    </source>
</evidence>
<dbReference type="InterPro" id="IPR017452">
    <property type="entry name" value="GPCR_Rhodpsn_7TM"/>
</dbReference>
<dbReference type="PANTHER" id="PTHR24230">
    <property type="entry name" value="G-PROTEIN COUPLED RECEPTOR"/>
    <property type="match status" value="1"/>
</dbReference>
<reference evidence="13" key="3">
    <citation type="journal article" date="2014" name="Nature">
        <title>Elephant shark genome provides unique insights into gnathostome evolution.</title>
        <authorList>
            <consortium name="International Elephant Shark Genome Sequencing Consortium"/>
            <person name="Venkatesh B."/>
            <person name="Lee A.P."/>
            <person name="Ravi V."/>
            <person name="Maurya A.K."/>
            <person name="Lian M.M."/>
            <person name="Swann J.B."/>
            <person name="Ohta Y."/>
            <person name="Flajnik M.F."/>
            <person name="Sutoh Y."/>
            <person name="Kasahara M."/>
            <person name="Hoon S."/>
            <person name="Gangu V."/>
            <person name="Roy S.W."/>
            <person name="Irimia M."/>
            <person name="Korzh V."/>
            <person name="Kondrychyn I."/>
            <person name="Lim Z.W."/>
            <person name="Tay B.H."/>
            <person name="Tohari S."/>
            <person name="Kong K.W."/>
            <person name="Ho S."/>
            <person name="Lorente-Galdos B."/>
            <person name="Quilez J."/>
            <person name="Marques-Bonet T."/>
            <person name="Raney B.J."/>
            <person name="Ingham P.W."/>
            <person name="Tay A."/>
            <person name="Hillier L.W."/>
            <person name="Minx P."/>
            <person name="Boehm T."/>
            <person name="Wilson R.K."/>
            <person name="Brenner S."/>
            <person name="Warren W.C."/>
        </authorList>
    </citation>
    <scope>NUCLEOTIDE SEQUENCE [LARGE SCALE GENOMIC DNA]</scope>
</reference>
<sequence>MNSTEAPFNLTCHPSLAGYRYFGAAMGVLLTVVGTLGNVMTILAFATDKKIRSKFNLLILNLTLSDLLYCTFLQPVTVDSYLHLAWTQGITMCRVFGLLLFVSNSVSIFNLILIAASRYLLIAKPRSFDRVFSRYTLPAFLAGPWLLGFALFGPLWYAYQLVENVCTCSFNRTKGRPYTTILMFVLFGLGLSSIGVFYFLIHRKVKAAAEALAVHRLRVDSKRKPGLSEQFPTNSTAVSVVSHSIGGSEITTEEVTKEVKMAVAKEVKTDEERGPGQEASGSKDATKVTASHHNKKHSSNAEFKKVTRMCFAMFLVFLACYLPFCVLNIADGKERAPPLVHMIAANFTWFNSCLNPVLYAVMNRQFRDAYRGVLAKAAIGLRDVKRHHCFSKR</sequence>
<reference evidence="13" key="1">
    <citation type="journal article" date="2006" name="Science">
        <title>Ancient noncoding elements conserved in the human genome.</title>
        <authorList>
            <person name="Venkatesh B."/>
            <person name="Kirkness E.F."/>
            <person name="Loh Y.H."/>
            <person name="Halpern A.L."/>
            <person name="Lee A.P."/>
            <person name="Johnson J."/>
            <person name="Dandona N."/>
            <person name="Viswanathan L.D."/>
            <person name="Tay A."/>
            <person name="Venter J.C."/>
            <person name="Strausberg R.L."/>
            <person name="Brenner S."/>
        </authorList>
    </citation>
    <scope>NUCLEOTIDE SEQUENCE [LARGE SCALE GENOMIC DNA]</scope>
</reference>
<dbReference type="AlphaFoldDB" id="A0A4W3GNJ0"/>
<evidence type="ECO:0000256" key="9">
    <source>
        <dbReference type="SAM" id="MobiDB-lite"/>
    </source>
</evidence>
<name>A0A4W3GNJ0_CALMI</name>
<keyword evidence="6 10" id="KW-0472">Membrane</keyword>
<evidence type="ECO:0000256" key="1">
    <source>
        <dbReference type="ARBA" id="ARBA00004651"/>
    </source>
</evidence>
<dbReference type="GO" id="GO:0005886">
    <property type="term" value="C:plasma membrane"/>
    <property type="evidence" value="ECO:0007669"/>
    <property type="project" value="UniProtKB-SubCell"/>
</dbReference>
<accession>A0A4W3GNJ0</accession>
<dbReference type="Proteomes" id="UP000314986">
    <property type="component" value="Unassembled WGS sequence"/>
</dbReference>
<feature type="transmembrane region" description="Helical" evidence="10">
    <location>
        <begin position="57"/>
        <end position="76"/>
    </location>
</feature>
<dbReference type="SUPFAM" id="SSF81321">
    <property type="entry name" value="Family A G protein-coupled receptor-like"/>
    <property type="match status" value="1"/>
</dbReference>
<reference evidence="13" key="2">
    <citation type="journal article" date="2007" name="PLoS Biol.">
        <title>Survey sequencing and comparative analysis of the elephant shark (Callorhinchus milii) genome.</title>
        <authorList>
            <person name="Venkatesh B."/>
            <person name="Kirkness E.F."/>
            <person name="Loh Y.H."/>
            <person name="Halpern A.L."/>
            <person name="Lee A.P."/>
            <person name="Johnson J."/>
            <person name="Dandona N."/>
            <person name="Viswanathan L.D."/>
            <person name="Tay A."/>
            <person name="Venter J.C."/>
            <person name="Strausberg R.L."/>
            <person name="Brenner S."/>
        </authorList>
    </citation>
    <scope>NUCLEOTIDE SEQUENCE [LARGE SCALE GENOMIC DNA]</scope>
</reference>
<feature type="domain" description="G-protein coupled receptors family 1 profile" evidence="11">
    <location>
        <begin position="37"/>
        <end position="359"/>
    </location>
</feature>
<feature type="transmembrane region" description="Helical" evidence="10">
    <location>
        <begin position="342"/>
        <end position="361"/>
    </location>
</feature>
<feature type="transmembrane region" description="Helical" evidence="10">
    <location>
        <begin position="179"/>
        <end position="201"/>
    </location>
</feature>
<dbReference type="GeneTree" id="ENSGT00390000009609"/>
<feature type="transmembrane region" description="Helical" evidence="10">
    <location>
        <begin position="96"/>
        <end position="116"/>
    </location>
</feature>
<evidence type="ECO:0000256" key="10">
    <source>
        <dbReference type="SAM" id="Phobius"/>
    </source>
</evidence>
<dbReference type="PANTHER" id="PTHR24230:SF59">
    <property type="entry name" value="G-PROTEIN COUPLED RECEPTOR 84"/>
    <property type="match status" value="1"/>
</dbReference>
<proteinExistence type="predicted"/>
<protein>
    <recommendedName>
        <fullName evidence="11">G-protein coupled receptors family 1 profile domain-containing protein</fullName>
    </recommendedName>
</protein>
<keyword evidence="8" id="KW-0807">Transducer</keyword>
<dbReference type="Gene3D" id="1.20.1070.10">
    <property type="entry name" value="Rhodopsin 7-helix transmembrane proteins"/>
    <property type="match status" value="1"/>
</dbReference>
<reference evidence="12" key="4">
    <citation type="submission" date="2025-08" db="UniProtKB">
        <authorList>
            <consortium name="Ensembl"/>
        </authorList>
    </citation>
    <scope>IDENTIFICATION</scope>
</reference>
<dbReference type="Pfam" id="PF00001">
    <property type="entry name" value="7tm_1"/>
    <property type="match status" value="1"/>
</dbReference>
<evidence type="ECO:0000313" key="12">
    <source>
        <dbReference type="Ensembl" id="ENSCMIP00000004530.1"/>
    </source>
</evidence>
<feature type="transmembrane region" description="Helical" evidence="10">
    <location>
        <begin position="20"/>
        <end position="45"/>
    </location>
</feature>
<keyword evidence="2" id="KW-1003">Cell membrane</keyword>
<evidence type="ECO:0000256" key="6">
    <source>
        <dbReference type="ARBA" id="ARBA00023136"/>
    </source>
</evidence>